<dbReference type="InterPro" id="IPR011663">
    <property type="entry name" value="UTRA"/>
</dbReference>
<comment type="caution">
    <text evidence="2">The sequence shown here is derived from an EMBL/GenBank/DDBJ whole genome shotgun (WGS) entry which is preliminary data.</text>
</comment>
<dbReference type="SUPFAM" id="SSF64288">
    <property type="entry name" value="Chorismate lyase-like"/>
    <property type="match status" value="1"/>
</dbReference>
<reference evidence="2 3" key="1">
    <citation type="submission" date="2016-11" db="EMBL/GenBank/DDBJ databases">
        <title>A multilocus sequence analysis scheme for characterization of bacteria in the genus Thioclava.</title>
        <authorList>
            <person name="Liu Y."/>
            <person name="Shao Z."/>
        </authorList>
    </citation>
    <scope>NUCLEOTIDE SEQUENCE [LARGE SCALE GENOMIC DNA]</scope>
    <source>
        <strain evidence="2 3">TAW-CT134</strain>
    </source>
</reference>
<dbReference type="Proteomes" id="UP000190787">
    <property type="component" value="Unassembled WGS sequence"/>
</dbReference>
<keyword evidence="3" id="KW-1185">Reference proteome</keyword>
<proteinExistence type="predicted"/>
<evidence type="ECO:0000313" key="2">
    <source>
        <dbReference type="EMBL" id="OOY25795.1"/>
    </source>
</evidence>
<accession>A0ABX3N1G1</accession>
<organism evidence="2 3">
    <name type="scientific">Thioclava sediminum</name>
    <dbReference type="NCBI Taxonomy" id="1915319"/>
    <lineage>
        <taxon>Bacteria</taxon>
        <taxon>Pseudomonadati</taxon>
        <taxon>Pseudomonadota</taxon>
        <taxon>Alphaproteobacteria</taxon>
        <taxon>Rhodobacterales</taxon>
        <taxon>Paracoccaceae</taxon>
        <taxon>Thioclava</taxon>
    </lineage>
</organism>
<protein>
    <recommendedName>
        <fullName evidence="1">UbiC transcription regulator-associated domain-containing protein</fullName>
    </recommendedName>
</protein>
<dbReference type="Gene3D" id="3.40.1410.10">
    <property type="entry name" value="Chorismate lyase-like"/>
    <property type="match status" value="1"/>
</dbReference>
<dbReference type="InterPro" id="IPR028978">
    <property type="entry name" value="Chorismate_lyase_/UTRA_dom_sf"/>
</dbReference>
<dbReference type="EMBL" id="MPZV01000001">
    <property type="protein sequence ID" value="OOY25795.1"/>
    <property type="molecule type" value="Genomic_DNA"/>
</dbReference>
<evidence type="ECO:0000259" key="1">
    <source>
        <dbReference type="Pfam" id="PF07702"/>
    </source>
</evidence>
<feature type="domain" description="UbiC transcription regulator-associated" evidence="1">
    <location>
        <begin position="30"/>
        <end position="103"/>
    </location>
</feature>
<sequence length="111" mass="12714">MFYCLCDRWLCCGRNKCIKFKRSQKFGPLSPKIEEVDLSKKHPNGWLVRQTPYTPGRMEFLAESAGAAAKPLVCAPDDPVLTMLRVTWLDAQPITYARQAFSPSHRMRLEP</sequence>
<gene>
    <name evidence="2" type="ORF">BMI91_05225</name>
</gene>
<name>A0ABX3N1G1_9RHOB</name>
<dbReference type="Pfam" id="PF07702">
    <property type="entry name" value="UTRA"/>
    <property type="match status" value="1"/>
</dbReference>
<evidence type="ECO:0000313" key="3">
    <source>
        <dbReference type="Proteomes" id="UP000190787"/>
    </source>
</evidence>